<comment type="pathway">
    <text evidence="1">Cofactor biosynthesis; tetrahydrofolate biosynthesis; 5,6,7,8-tetrahydrofolate from 7,8-dihydrofolate: step 1/1.</text>
</comment>
<dbReference type="Pfam" id="PF00186">
    <property type="entry name" value="DHFR_1"/>
    <property type="match status" value="1"/>
</dbReference>
<reference evidence="12" key="2">
    <citation type="submission" date="2015-01" db="EMBL/GenBank/DDBJ databases">
        <authorList>
            <person name="Manzoor Shahid"/>
            <person name="Zubair Saima"/>
        </authorList>
    </citation>
    <scope>NUCLEOTIDE SEQUENCE [LARGE SCALE GENOMIC DNA]</scope>
    <source>
        <strain evidence="12">V1</strain>
    </source>
</reference>
<evidence type="ECO:0000313" key="11">
    <source>
        <dbReference type="EMBL" id="QEJ97773.1"/>
    </source>
</evidence>
<evidence type="ECO:0000256" key="1">
    <source>
        <dbReference type="ARBA" id="ARBA00004903"/>
    </source>
</evidence>
<evidence type="ECO:0000256" key="5">
    <source>
        <dbReference type="ARBA" id="ARBA00022857"/>
    </source>
</evidence>
<feature type="domain" description="DHFR" evidence="9">
    <location>
        <begin position="2"/>
        <end position="157"/>
    </location>
</feature>
<dbReference type="GO" id="GO:0050661">
    <property type="term" value="F:NADP binding"/>
    <property type="evidence" value="ECO:0007669"/>
    <property type="project" value="InterPro"/>
</dbReference>
<dbReference type="PROSITE" id="PS51330">
    <property type="entry name" value="DHFR_2"/>
    <property type="match status" value="1"/>
</dbReference>
<reference evidence="11 13" key="3">
    <citation type="submission" date="2019-08" db="EMBL/GenBank/DDBJ databases">
        <authorList>
            <person name="Kuhnert P."/>
        </authorList>
    </citation>
    <scope>NUCLEOTIDE SEQUENCE [LARGE SCALE GENOMIC DNA]</scope>
    <source>
        <strain evidence="11 13">B36.5</strain>
    </source>
</reference>
<dbReference type="Gene3D" id="3.40.430.10">
    <property type="entry name" value="Dihydrofolate Reductase, subunit A"/>
    <property type="match status" value="1"/>
</dbReference>
<dbReference type="EMBL" id="CP042817">
    <property type="protein sequence ID" value="QEJ97773.1"/>
    <property type="molecule type" value="Genomic_DNA"/>
</dbReference>
<evidence type="ECO:0000259" key="9">
    <source>
        <dbReference type="PROSITE" id="PS51330"/>
    </source>
</evidence>
<protein>
    <recommendedName>
        <fullName evidence="3">dihydrofolate reductase</fullName>
        <ecNumber evidence="3">1.5.1.3</ecNumber>
    </recommendedName>
</protein>
<proteinExistence type="inferred from homology"/>
<dbReference type="InterPro" id="IPR001796">
    <property type="entry name" value="DHFR_dom"/>
</dbReference>
<gene>
    <name evidence="10" type="primary">folA</name>
    <name evidence="11" type="ORF">FUT82_07035</name>
    <name evidence="10" type="ORF">TPHV1_60072</name>
</gene>
<dbReference type="Proteomes" id="UP000323594">
    <property type="component" value="Chromosome"/>
</dbReference>
<keyword evidence="5" id="KW-0521">NADP</keyword>
<comment type="similarity">
    <text evidence="2 8">Belongs to the dihydrofolate reductase family.</text>
</comment>
<evidence type="ECO:0000256" key="3">
    <source>
        <dbReference type="ARBA" id="ARBA00012856"/>
    </source>
</evidence>
<dbReference type="SUPFAM" id="SSF53597">
    <property type="entry name" value="Dihydrofolate reductase-like"/>
    <property type="match status" value="1"/>
</dbReference>
<dbReference type="PANTHER" id="PTHR48069:SF3">
    <property type="entry name" value="DIHYDROFOLATE REDUCTASE"/>
    <property type="match status" value="1"/>
</dbReference>
<evidence type="ECO:0000256" key="8">
    <source>
        <dbReference type="RuleBase" id="RU004474"/>
    </source>
</evidence>
<organism evidence="10 12">
    <name type="scientific">Treponema phagedenis</name>
    <dbReference type="NCBI Taxonomy" id="162"/>
    <lineage>
        <taxon>Bacteria</taxon>
        <taxon>Pseudomonadati</taxon>
        <taxon>Spirochaetota</taxon>
        <taxon>Spirochaetia</taxon>
        <taxon>Spirochaetales</taxon>
        <taxon>Treponemataceae</taxon>
        <taxon>Treponema</taxon>
    </lineage>
</organism>
<evidence type="ECO:0000256" key="2">
    <source>
        <dbReference type="ARBA" id="ARBA00009539"/>
    </source>
</evidence>
<evidence type="ECO:0000313" key="13">
    <source>
        <dbReference type="Proteomes" id="UP000323594"/>
    </source>
</evidence>
<dbReference type="Proteomes" id="UP000042527">
    <property type="component" value="Unassembled WGS sequence"/>
</dbReference>
<dbReference type="PANTHER" id="PTHR48069">
    <property type="entry name" value="DIHYDROFOLATE REDUCTASE"/>
    <property type="match status" value="1"/>
</dbReference>
<evidence type="ECO:0000256" key="6">
    <source>
        <dbReference type="ARBA" id="ARBA00023002"/>
    </source>
</evidence>
<evidence type="ECO:0000313" key="10">
    <source>
        <dbReference type="EMBL" id="CEM63084.1"/>
    </source>
</evidence>
<name>A0A0B7GWN5_TREPH</name>
<dbReference type="GO" id="GO:0004146">
    <property type="term" value="F:dihydrofolate reductase activity"/>
    <property type="evidence" value="ECO:0007669"/>
    <property type="project" value="UniProtKB-EC"/>
</dbReference>
<dbReference type="GO" id="GO:0046452">
    <property type="term" value="P:dihydrofolate metabolic process"/>
    <property type="evidence" value="ECO:0007669"/>
    <property type="project" value="TreeGrafter"/>
</dbReference>
<dbReference type="InterPro" id="IPR017925">
    <property type="entry name" value="DHFR_CS"/>
</dbReference>
<dbReference type="GO" id="GO:0006730">
    <property type="term" value="P:one-carbon metabolic process"/>
    <property type="evidence" value="ECO:0007669"/>
    <property type="project" value="UniProtKB-KW"/>
</dbReference>
<dbReference type="GO" id="GO:0046655">
    <property type="term" value="P:folic acid metabolic process"/>
    <property type="evidence" value="ECO:0007669"/>
    <property type="project" value="TreeGrafter"/>
</dbReference>
<dbReference type="CDD" id="cd00209">
    <property type="entry name" value="DHFR"/>
    <property type="match status" value="1"/>
</dbReference>
<dbReference type="EC" id="1.5.1.3" evidence="3"/>
<dbReference type="InterPro" id="IPR012259">
    <property type="entry name" value="DHFR"/>
</dbReference>
<keyword evidence="12" id="KW-1185">Reference proteome</keyword>
<dbReference type="InterPro" id="IPR024072">
    <property type="entry name" value="DHFR-like_dom_sf"/>
</dbReference>
<accession>A0A0B7GWN5</accession>
<evidence type="ECO:0000256" key="4">
    <source>
        <dbReference type="ARBA" id="ARBA00022563"/>
    </source>
</evidence>
<dbReference type="UniPathway" id="UPA00077">
    <property type="reaction ID" value="UER00158"/>
</dbReference>
<dbReference type="PROSITE" id="PS00075">
    <property type="entry name" value="DHFR_1"/>
    <property type="match status" value="1"/>
</dbReference>
<evidence type="ECO:0000256" key="7">
    <source>
        <dbReference type="ARBA" id="ARBA00025067"/>
    </source>
</evidence>
<evidence type="ECO:0000313" key="12">
    <source>
        <dbReference type="Proteomes" id="UP000042527"/>
    </source>
</evidence>
<keyword evidence="6 10" id="KW-0560">Oxidoreductase</keyword>
<dbReference type="AlphaFoldDB" id="A0A0B7GWN5"/>
<dbReference type="GO" id="GO:0005829">
    <property type="term" value="C:cytosol"/>
    <property type="evidence" value="ECO:0007669"/>
    <property type="project" value="TreeGrafter"/>
</dbReference>
<dbReference type="PRINTS" id="PR00070">
    <property type="entry name" value="DHFR"/>
</dbReference>
<dbReference type="OrthoDB" id="9804315at2"/>
<dbReference type="EMBL" id="CDNC01000048">
    <property type="protein sequence ID" value="CEM63084.1"/>
    <property type="molecule type" value="Genomic_DNA"/>
</dbReference>
<dbReference type="RefSeq" id="WP_024752458.1">
    <property type="nucleotide sequence ID" value="NZ_CDNC01000048.1"/>
</dbReference>
<reference evidence="10" key="1">
    <citation type="submission" date="2015-01" db="EMBL/GenBank/DDBJ databases">
        <authorList>
            <person name="Xiang T."/>
            <person name="Song Y."/>
            <person name="Huang L."/>
            <person name="Wang B."/>
            <person name="Wu P."/>
        </authorList>
    </citation>
    <scope>NUCLEOTIDE SEQUENCE [LARGE SCALE GENOMIC DNA]</scope>
    <source>
        <strain evidence="10">V1</strain>
    </source>
</reference>
<keyword evidence="4" id="KW-0554">One-carbon metabolism</keyword>
<sequence length="157" mass="17508">MTVSFILARSENKAIGYAGGLPWLCPEDMAYFKKRTMGSLCLVGRKTFQTLPQGGLPGRRLIVITSRPFVQSDTVQSAAGIEEALQLCQGRQNVFCIGGLSLYKQLLPFAEVIYLTEVHGTYDGDVFFGDDLLSGFERVSLQQGETCDFIEYRRKLH</sequence>
<dbReference type="GO" id="GO:0046654">
    <property type="term" value="P:tetrahydrofolate biosynthetic process"/>
    <property type="evidence" value="ECO:0007669"/>
    <property type="project" value="UniProtKB-UniPathway"/>
</dbReference>
<comment type="function">
    <text evidence="7">Key enzyme in folate metabolism. Catalyzes an essential reaction for de novo glycine and purine synthesis, and for DNA precursor synthesis.</text>
</comment>
<dbReference type="GeneID" id="57753638"/>